<accession>A0A161XCP9</accession>
<feature type="transmembrane region" description="Helical" evidence="1">
    <location>
        <begin position="282"/>
        <end position="299"/>
    </location>
</feature>
<feature type="transmembrane region" description="Helical" evidence="1">
    <location>
        <begin position="327"/>
        <end position="348"/>
    </location>
</feature>
<sequence>MDKRSVSKKNFKFLDKELSFYKENNLISEEQHSNILNQYSLKSGLNFVTILLLVGSLLLGLGILSFIASNWRVIGKSYKFSIIMMIFFICNFIYYKLYETYPKTSISSIYIGLLTFGSGIFLIGQMFNYGGNFSTAFLLWAIGIFPYSLFVKDKILFIICDIFLIIYIVDHFSLGTFPIAILGAIPLIYYCNIRLFFNPIITFFNNLVVLYTIAFTLEKYINNYTISTFTFFIIGLIMYFGYLGYHKYIFNLQGNIIYGVTGLMLTFPDNWQAIKFFTVQNSKIISVIFSICFLIFLLLQTNKKNIISLLFIFFIIMRFYFDTLYDFIPKSLFFIIGGLILLGFGYYFERFRRKGGEKVEN</sequence>
<gene>
    <name evidence="3" type="ORF">CLMAG_19120</name>
</gene>
<feature type="transmembrane region" description="Helical" evidence="1">
    <location>
        <begin position="109"/>
        <end position="127"/>
    </location>
</feature>
<evidence type="ECO:0000256" key="1">
    <source>
        <dbReference type="SAM" id="Phobius"/>
    </source>
</evidence>
<dbReference type="PATRIC" id="fig|1121326.3.peg.1902"/>
<reference evidence="3 4" key="1">
    <citation type="submission" date="2016-04" db="EMBL/GenBank/DDBJ databases">
        <title>Genome sequence of Clostridium magnum DSM 2767.</title>
        <authorList>
            <person name="Poehlein A."/>
            <person name="Uhlig R."/>
            <person name="Fischer R."/>
            <person name="Bahl H."/>
            <person name="Daniel R."/>
        </authorList>
    </citation>
    <scope>NUCLEOTIDE SEQUENCE [LARGE SCALE GENOMIC DNA]</scope>
    <source>
        <strain evidence="3 4">DSM 2767</strain>
    </source>
</reference>
<protein>
    <recommendedName>
        <fullName evidence="2">DUF2157 domain-containing protein</fullName>
    </recommendedName>
</protein>
<dbReference type="RefSeq" id="WP_066621360.1">
    <property type="nucleotide sequence ID" value="NZ_FQXL01000004.1"/>
</dbReference>
<feature type="transmembrane region" description="Helical" evidence="1">
    <location>
        <begin position="195"/>
        <end position="217"/>
    </location>
</feature>
<keyword evidence="1" id="KW-0812">Transmembrane</keyword>
<dbReference type="EMBL" id="LWAE01000002">
    <property type="protein sequence ID" value="KZL92106.1"/>
    <property type="molecule type" value="Genomic_DNA"/>
</dbReference>
<proteinExistence type="predicted"/>
<dbReference type="Proteomes" id="UP000076603">
    <property type="component" value="Unassembled WGS sequence"/>
</dbReference>
<feature type="domain" description="DUF2157" evidence="2">
    <location>
        <begin position="22"/>
        <end position="156"/>
    </location>
</feature>
<dbReference type="Pfam" id="PF09925">
    <property type="entry name" value="DUF2157"/>
    <property type="match status" value="1"/>
</dbReference>
<feature type="transmembrane region" description="Helical" evidence="1">
    <location>
        <begin position="80"/>
        <end position="97"/>
    </location>
</feature>
<feature type="transmembrane region" description="Helical" evidence="1">
    <location>
        <begin position="224"/>
        <end position="245"/>
    </location>
</feature>
<keyword evidence="1" id="KW-1133">Transmembrane helix</keyword>
<name>A0A161XCP9_9CLOT</name>
<evidence type="ECO:0000259" key="2">
    <source>
        <dbReference type="Pfam" id="PF09925"/>
    </source>
</evidence>
<dbReference type="OrthoDB" id="5351773at2"/>
<evidence type="ECO:0000313" key="4">
    <source>
        <dbReference type="Proteomes" id="UP000076603"/>
    </source>
</evidence>
<feature type="transmembrane region" description="Helical" evidence="1">
    <location>
        <begin position="133"/>
        <end position="150"/>
    </location>
</feature>
<organism evidence="3 4">
    <name type="scientific">Clostridium magnum DSM 2767</name>
    <dbReference type="NCBI Taxonomy" id="1121326"/>
    <lineage>
        <taxon>Bacteria</taxon>
        <taxon>Bacillati</taxon>
        <taxon>Bacillota</taxon>
        <taxon>Clostridia</taxon>
        <taxon>Eubacteriales</taxon>
        <taxon>Clostridiaceae</taxon>
        <taxon>Clostridium</taxon>
    </lineage>
</organism>
<feature type="transmembrane region" description="Helical" evidence="1">
    <location>
        <begin position="306"/>
        <end position="321"/>
    </location>
</feature>
<feature type="transmembrane region" description="Helical" evidence="1">
    <location>
        <begin position="162"/>
        <end position="189"/>
    </location>
</feature>
<dbReference type="InterPro" id="IPR018677">
    <property type="entry name" value="DUF2157"/>
</dbReference>
<evidence type="ECO:0000313" key="3">
    <source>
        <dbReference type="EMBL" id="KZL92106.1"/>
    </source>
</evidence>
<feature type="transmembrane region" description="Helical" evidence="1">
    <location>
        <begin position="45"/>
        <end position="68"/>
    </location>
</feature>
<keyword evidence="4" id="KW-1185">Reference proteome</keyword>
<dbReference type="AlphaFoldDB" id="A0A161XCP9"/>
<keyword evidence="1" id="KW-0472">Membrane</keyword>
<dbReference type="STRING" id="1121326.CLMAG_19120"/>
<comment type="caution">
    <text evidence="3">The sequence shown here is derived from an EMBL/GenBank/DDBJ whole genome shotgun (WGS) entry which is preliminary data.</text>
</comment>